<dbReference type="OrthoDB" id="6755972at2759"/>
<keyword evidence="3" id="KW-1185">Reference proteome</keyword>
<dbReference type="InterPro" id="IPR032743">
    <property type="entry name" value="FAM47"/>
</dbReference>
<dbReference type="PANTHER" id="PTHR46449:SF5">
    <property type="entry name" value="FAMILY WITH SEQUENCE SIMILARITY 47 MEMBER E"/>
    <property type="match status" value="1"/>
</dbReference>
<organism evidence="2 3">
    <name type="scientific">Intoshia linei</name>
    <dbReference type="NCBI Taxonomy" id="1819745"/>
    <lineage>
        <taxon>Eukaryota</taxon>
        <taxon>Metazoa</taxon>
        <taxon>Spiralia</taxon>
        <taxon>Lophotrochozoa</taxon>
        <taxon>Mesozoa</taxon>
        <taxon>Orthonectida</taxon>
        <taxon>Rhopaluridae</taxon>
        <taxon>Intoshia</taxon>
    </lineage>
</organism>
<reference evidence="2 3" key="1">
    <citation type="submission" date="2016-04" db="EMBL/GenBank/DDBJ databases">
        <title>The genome of Intoshia linei affirms orthonectids as highly simplified spiralians.</title>
        <authorList>
            <person name="Mikhailov K.V."/>
            <person name="Slusarev G.S."/>
            <person name="Nikitin M.A."/>
            <person name="Logacheva M.D."/>
            <person name="Penin A."/>
            <person name="Aleoshin V."/>
            <person name="Panchin Y.V."/>
        </authorList>
    </citation>
    <scope>NUCLEOTIDE SEQUENCE [LARGE SCALE GENOMIC DNA]</scope>
    <source>
        <strain evidence="2">Intl2013</strain>
        <tissue evidence="2">Whole animal</tissue>
    </source>
</reference>
<evidence type="ECO:0000313" key="3">
    <source>
        <dbReference type="Proteomes" id="UP000078046"/>
    </source>
</evidence>
<dbReference type="GO" id="GO:0000785">
    <property type="term" value="C:chromatin"/>
    <property type="evidence" value="ECO:0007669"/>
    <property type="project" value="TreeGrafter"/>
</dbReference>
<accession>A0A177AU30</accession>
<dbReference type="Pfam" id="PF14642">
    <property type="entry name" value="FAM47"/>
    <property type="match status" value="1"/>
</dbReference>
<evidence type="ECO:0000313" key="2">
    <source>
        <dbReference type="EMBL" id="OAF65495.1"/>
    </source>
</evidence>
<dbReference type="Proteomes" id="UP000078046">
    <property type="component" value="Unassembled WGS sequence"/>
</dbReference>
<protein>
    <submittedName>
        <fullName evidence="2">Uncharacterized protein</fullName>
    </submittedName>
</protein>
<dbReference type="EMBL" id="LWCA01001264">
    <property type="protein sequence ID" value="OAF65495.1"/>
    <property type="molecule type" value="Genomic_DNA"/>
</dbReference>
<gene>
    <name evidence="2" type="ORF">A3Q56_06800</name>
</gene>
<dbReference type="GO" id="GO:0045815">
    <property type="term" value="P:transcription initiation-coupled chromatin remodeling"/>
    <property type="evidence" value="ECO:0007669"/>
    <property type="project" value="TreeGrafter"/>
</dbReference>
<comment type="similarity">
    <text evidence="1">Belongs to the FAM47 family.</text>
</comment>
<sequence>MYEKKDLKYELLHEPVFPKCGRLYKWYEERFRTKYLKNLHKNKPYRFLNAHDWKFIKSGTDDFRDGSPVKIDDSFIINKTGNCRPNILSHFSQILNKRLRSLSSKHVANLTNQEKFYMYQFPSKNRRTNYINQVIMSLMIHPLAIFPHLENSLPQNIFEDIVNLLDPDLIVCDFSGEVSSNEFKITSELDDDNDEFKGISDAISLEDKVYRWLTFAEKDNSDTFSKNVKNVPDEINQSKSHIKKVTRDFCEWVKSLGGDTNIDEKTLAGLFSSGYDVNPGMSSNIQVVDLCNVPTDLKDDGIKDQSNSKILNGKPQKAQMSIKKKKRNMASGMSIHLNGMK</sequence>
<name>A0A177AU30_9BILA</name>
<dbReference type="PANTHER" id="PTHR46449">
    <property type="entry name" value="ZGC:158260"/>
    <property type="match status" value="1"/>
</dbReference>
<dbReference type="AlphaFoldDB" id="A0A177AU30"/>
<comment type="caution">
    <text evidence="2">The sequence shown here is derived from an EMBL/GenBank/DDBJ whole genome shotgun (WGS) entry which is preliminary data.</text>
</comment>
<evidence type="ECO:0000256" key="1">
    <source>
        <dbReference type="ARBA" id="ARBA00005277"/>
    </source>
</evidence>
<proteinExistence type="inferred from homology"/>